<sequence length="393" mass="44204">MGEFGERIDKAKRRHRPKLSDWRRDGFATVRAGEVERLAQIEESESSSIRVVDALSPAEFRTLEASSTPVVVRGVPARERWAAWDWDLETFRVPLRFKCGEDDDGRSVKLSGSDFVRYAESTDDDSPLYVFDASFAERSEVLGTAFAPPSFLPEDLLDLAGEKRRPPYRWLLVGPKRSGTWVHVDPLGTSAWNTVLRGRKRWVLFEPGTSKHVVEGRGLRAGDDQPVNYFCDILPKIRVAYPAARRLEFIQHPGDTVFIPGGWWHAVLNLDLTLALTQNFASAANFDSVWIKTRLSRKKMAARWLDNLDDRHPDLVHRATRLLDLPPLARRHPRNPSLDRKRARRRGGDPAAAALVPVTPDSPSPPPPPPPPTPVPASPPRDDAVRQQHPFGS</sequence>
<keyword evidence="9" id="KW-0804">Transcription</keyword>
<evidence type="ECO:0000256" key="6">
    <source>
        <dbReference type="ARBA" id="ARBA00023002"/>
    </source>
</evidence>
<comment type="similarity">
    <text evidence="11">Belongs to the JMJD6 family.</text>
</comment>
<dbReference type="Pfam" id="PF02373">
    <property type="entry name" value="JmjC"/>
    <property type="match status" value="1"/>
</dbReference>
<dbReference type="Gene3D" id="2.60.120.650">
    <property type="entry name" value="Cupin"/>
    <property type="match status" value="1"/>
</dbReference>
<dbReference type="InterPro" id="IPR003347">
    <property type="entry name" value="JmjC_dom"/>
</dbReference>
<dbReference type="GO" id="GO:0005737">
    <property type="term" value="C:cytoplasm"/>
    <property type="evidence" value="ECO:0007669"/>
    <property type="project" value="TreeGrafter"/>
</dbReference>
<gene>
    <name evidence="14" type="ORF">CTAYLR_005622</name>
</gene>
<comment type="caution">
    <text evidence="14">The sequence shown here is derived from an EMBL/GenBank/DDBJ whole genome shotgun (WGS) entry which is preliminary data.</text>
</comment>
<dbReference type="GO" id="GO:0033749">
    <property type="term" value="F:histone H4R3 demethylase activity"/>
    <property type="evidence" value="ECO:0007669"/>
    <property type="project" value="TreeGrafter"/>
</dbReference>
<dbReference type="PROSITE" id="PS51184">
    <property type="entry name" value="JMJC"/>
    <property type="match status" value="1"/>
</dbReference>
<keyword evidence="10" id="KW-0539">Nucleus</keyword>
<keyword evidence="8" id="KW-0805">Transcription regulation</keyword>
<dbReference type="SMART" id="SM00558">
    <property type="entry name" value="JmjC"/>
    <property type="match status" value="1"/>
</dbReference>
<evidence type="ECO:0000256" key="12">
    <source>
        <dbReference type="SAM" id="MobiDB-lite"/>
    </source>
</evidence>
<keyword evidence="15" id="KW-1185">Reference proteome</keyword>
<evidence type="ECO:0000256" key="7">
    <source>
        <dbReference type="ARBA" id="ARBA00023004"/>
    </source>
</evidence>
<dbReference type="SUPFAM" id="SSF51197">
    <property type="entry name" value="Clavaminate synthase-like"/>
    <property type="match status" value="1"/>
</dbReference>
<dbReference type="AlphaFoldDB" id="A0AAD7U8J0"/>
<evidence type="ECO:0000313" key="15">
    <source>
        <dbReference type="Proteomes" id="UP001230188"/>
    </source>
</evidence>
<keyword evidence="6" id="KW-0560">Oxidoreductase</keyword>
<evidence type="ECO:0000256" key="1">
    <source>
        <dbReference type="ARBA" id="ARBA00001954"/>
    </source>
</evidence>
<dbReference type="Gene3D" id="1.20.1280.270">
    <property type="match status" value="1"/>
</dbReference>
<evidence type="ECO:0000256" key="11">
    <source>
        <dbReference type="ARBA" id="ARBA00038068"/>
    </source>
</evidence>
<protein>
    <recommendedName>
        <fullName evidence="13">JmjC domain-containing protein</fullName>
    </recommendedName>
</protein>
<evidence type="ECO:0000256" key="8">
    <source>
        <dbReference type="ARBA" id="ARBA00023015"/>
    </source>
</evidence>
<dbReference type="Proteomes" id="UP001230188">
    <property type="component" value="Unassembled WGS sequence"/>
</dbReference>
<evidence type="ECO:0000256" key="10">
    <source>
        <dbReference type="ARBA" id="ARBA00023242"/>
    </source>
</evidence>
<evidence type="ECO:0000313" key="14">
    <source>
        <dbReference type="EMBL" id="KAJ8599844.1"/>
    </source>
</evidence>
<keyword evidence="5" id="KW-0223">Dioxygenase</keyword>
<evidence type="ECO:0000256" key="9">
    <source>
        <dbReference type="ARBA" id="ARBA00023163"/>
    </source>
</evidence>
<dbReference type="PANTHER" id="PTHR12480">
    <property type="entry name" value="ARGININE DEMETHYLASE AND LYSYL-HYDROXYLASE JMJD"/>
    <property type="match status" value="1"/>
</dbReference>
<proteinExistence type="inferred from homology"/>
<keyword evidence="4" id="KW-0156">Chromatin regulator</keyword>
<feature type="domain" description="JmjC" evidence="13">
    <location>
        <begin position="137"/>
        <end position="297"/>
    </location>
</feature>
<feature type="compositionally biased region" description="Low complexity" evidence="12">
    <location>
        <begin position="349"/>
        <end position="359"/>
    </location>
</feature>
<comment type="cofactor">
    <cofactor evidence="1">
        <name>Fe(2+)</name>
        <dbReference type="ChEBI" id="CHEBI:29033"/>
    </cofactor>
</comment>
<keyword evidence="7" id="KW-0408">Iron</keyword>
<dbReference type="GO" id="GO:0005634">
    <property type="term" value="C:nucleus"/>
    <property type="evidence" value="ECO:0007669"/>
    <property type="project" value="UniProtKB-SubCell"/>
</dbReference>
<evidence type="ECO:0000256" key="2">
    <source>
        <dbReference type="ARBA" id="ARBA00004123"/>
    </source>
</evidence>
<evidence type="ECO:0000259" key="13">
    <source>
        <dbReference type="PROSITE" id="PS51184"/>
    </source>
</evidence>
<feature type="compositionally biased region" description="Pro residues" evidence="12">
    <location>
        <begin position="360"/>
        <end position="379"/>
    </location>
</feature>
<organism evidence="14 15">
    <name type="scientific">Chrysophaeum taylorii</name>
    <dbReference type="NCBI Taxonomy" id="2483200"/>
    <lineage>
        <taxon>Eukaryota</taxon>
        <taxon>Sar</taxon>
        <taxon>Stramenopiles</taxon>
        <taxon>Ochrophyta</taxon>
        <taxon>Pelagophyceae</taxon>
        <taxon>Pelagomonadales</taxon>
        <taxon>Pelagomonadaceae</taxon>
        <taxon>Chrysophaeum</taxon>
    </lineage>
</organism>
<keyword evidence="3" id="KW-0479">Metal-binding</keyword>
<name>A0AAD7U8J0_9STRA</name>
<dbReference type="InterPro" id="IPR050910">
    <property type="entry name" value="JMJD6_ArgDemeth/LysHydrox"/>
</dbReference>
<feature type="region of interest" description="Disordered" evidence="12">
    <location>
        <begin position="326"/>
        <end position="393"/>
    </location>
</feature>
<evidence type="ECO:0000256" key="3">
    <source>
        <dbReference type="ARBA" id="ARBA00022723"/>
    </source>
</evidence>
<accession>A0AAD7U8J0</accession>
<evidence type="ECO:0000256" key="4">
    <source>
        <dbReference type="ARBA" id="ARBA00022853"/>
    </source>
</evidence>
<reference evidence="14" key="1">
    <citation type="submission" date="2023-01" db="EMBL/GenBank/DDBJ databases">
        <title>Metagenome sequencing of chrysophaentin producing Chrysophaeum taylorii.</title>
        <authorList>
            <person name="Davison J."/>
            <person name="Bewley C."/>
        </authorList>
    </citation>
    <scope>NUCLEOTIDE SEQUENCE</scope>
    <source>
        <strain evidence="14">NIES-1699</strain>
    </source>
</reference>
<dbReference type="GO" id="GO:0046872">
    <property type="term" value="F:metal ion binding"/>
    <property type="evidence" value="ECO:0007669"/>
    <property type="project" value="UniProtKB-KW"/>
</dbReference>
<dbReference type="PANTHER" id="PTHR12480:SF32">
    <property type="entry name" value="BIFUNCTIONAL ARGININE DEMETHYLASE AND LYSYL-HYDROXYLASE JMJD6"/>
    <property type="match status" value="1"/>
</dbReference>
<dbReference type="GO" id="GO:0106140">
    <property type="term" value="F:P-TEFb complex binding"/>
    <property type="evidence" value="ECO:0007669"/>
    <property type="project" value="TreeGrafter"/>
</dbReference>
<evidence type="ECO:0000256" key="5">
    <source>
        <dbReference type="ARBA" id="ARBA00022964"/>
    </source>
</evidence>
<dbReference type="EMBL" id="JAQMWT010000538">
    <property type="protein sequence ID" value="KAJ8599844.1"/>
    <property type="molecule type" value="Genomic_DNA"/>
</dbReference>
<comment type="subcellular location">
    <subcellularLocation>
        <location evidence="2">Nucleus</location>
    </subcellularLocation>
</comment>